<evidence type="ECO:0000313" key="6">
    <source>
        <dbReference type="Proteomes" id="UP001387364"/>
    </source>
</evidence>
<dbReference type="PROSITE" id="PS50977">
    <property type="entry name" value="HTH_TETR_2"/>
    <property type="match status" value="1"/>
</dbReference>
<dbReference type="InterPro" id="IPR050624">
    <property type="entry name" value="HTH-type_Tx_Regulator"/>
</dbReference>
<dbReference type="InterPro" id="IPR036271">
    <property type="entry name" value="Tet_transcr_reg_TetR-rel_C_sf"/>
</dbReference>
<evidence type="ECO:0000256" key="1">
    <source>
        <dbReference type="ARBA" id="ARBA00022491"/>
    </source>
</evidence>
<dbReference type="Gene3D" id="1.10.357.10">
    <property type="entry name" value="Tetracycline Repressor, domain 2"/>
    <property type="match status" value="1"/>
</dbReference>
<keyword evidence="2 3" id="KW-0238">DNA-binding</keyword>
<name>A0ABZ2N705_9BACI</name>
<dbReference type="InterPro" id="IPR001647">
    <property type="entry name" value="HTH_TetR"/>
</dbReference>
<protein>
    <submittedName>
        <fullName evidence="5">TetR/AcrR family transcriptional regulator</fullName>
    </submittedName>
</protein>
<sequence>MSETRHNVDRREQILQISLQLFASRGYHKTKISDIVSEVGVAQGTFYWYFKSKEAIAFEIIDKGRQSLLEVVSQGYRQSPGTVQDTVKASERLFENLFLFSQDNQFFMEILLRGMESEASIHKAIMETRLQVEEAFKKNIERAIDFGILPNNDPSIQSALLVSLLEGILSKWLFGPITTHSNLHQKTAKELAKEVVRFEFFGLLGI</sequence>
<dbReference type="Proteomes" id="UP001387364">
    <property type="component" value="Chromosome"/>
</dbReference>
<dbReference type="EMBL" id="CP147404">
    <property type="protein sequence ID" value="WXB93090.1"/>
    <property type="molecule type" value="Genomic_DNA"/>
</dbReference>
<reference evidence="5 6" key="1">
    <citation type="submission" date="2024-02" db="EMBL/GenBank/DDBJ databases">
        <title>Seven novel Bacillus-like species.</title>
        <authorList>
            <person name="Liu G."/>
        </authorList>
    </citation>
    <scope>NUCLEOTIDE SEQUENCE [LARGE SCALE GENOMIC DNA]</scope>
    <source>
        <strain evidence="5 6">FJAT-52991</strain>
    </source>
</reference>
<gene>
    <name evidence="5" type="ORF">WDJ61_18000</name>
</gene>
<evidence type="ECO:0000256" key="2">
    <source>
        <dbReference type="ARBA" id="ARBA00023125"/>
    </source>
</evidence>
<dbReference type="SUPFAM" id="SSF48498">
    <property type="entry name" value="Tetracyclin repressor-like, C-terminal domain"/>
    <property type="match status" value="1"/>
</dbReference>
<accession>A0ABZ2N705</accession>
<dbReference type="InterPro" id="IPR009057">
    <property type="entry name" value="Homeodomain-like_sf"/>
</dbReference>
<dbReference type="RefSeq" id="WP_338752273.1">
    <property type="nucleotide sequence ID" value="NZ_CP147404.1"/>
</dbReference>
<dbReference type="PANTHER" id="PTHR43479">
    <property type="entry name" value="ACREF/ENVCD OPERON REPRESSOR-RELATED"/>
    <property type="match status" value="1"/>
</dbReference>
<organism evidence="5 6">
    <name type="scientific">Bacillus kandeliae</name>
    <dbReference type="NCBI Taxonomy" id="3129297"/>
    <lineage>
        <taxon>Bacteria</taxon>
        <taxon>Bacillati</taxon>
        <taxon>Bacillota</taxon>
        <taxon>Bacilli</taxon>
        <taxon>Bacillales</taxon>
        <taxon>Bacillaceae</taxon>
        <taxon>Bacillus</taxon>
    </lineage>
</organism>
<proteinExistence type="predicted"/>
<keyword evidence="6" id="KW-1185">Reference proteome</keyword>
<evidence type="ECO:0000259" key="4">
    <source>
        <dbReference type="PROSITE" id="PS50977"/>
    </source>
</evidence>
<evidence type="ECO:0000256" key="3">
    <source>
        <dbReference type="PROSITE-ProRule" id="PRU00335"/>
    </source>
</evidence>
<dbReference type="Pfam" id="PF00440">
    <property type="entry name" value="TetR_N"/>
    <property type="match status" value="1"/>
</dbReference>
<feature type="domain" description="HTH tetR-type" evidence="4">
    <location>
        <begin position="8"/>
        <end position="68"/>
    </location>
</feature>
<evidence type="ECO:0000313" key="5">
    <source>
        <dbReference type="EMBL" id="WXB93090.1"/>
    </source>
</evidence>
<dbReference type="PANTHER" id="PTHR43479:SF11">
    <property type="entry name" value="ACREF_ENVCD OPERON REPRESSOR-RELATED"/>
    <property type="match status" value="1"/>
</dbReference>
<dbReference type="PRINTS" id="PR00455">
    <property type="entry name" value="HTHTETR"/>
</dbReference>
<feature type="DNA-binding region" description="H-T-H motif" evidence="3">
    <location>
        <begin position="31"/>
        <end position="50"/>
    </location>
</feature>
<dbReference type="SUPFAM" id="SSF46689">
    <property type="entry name" value="Homeodomain-like"/>
    <property type="match status" value="1"/>
</dbReference>
<keyword evidence="1" id="KW-0678">Repressor</keyword>